<feature type="compositionally biased region" description="Basic residues" evidence="1">
    <location>
        <begin position="1"/>
        <end position="15"/>
    </location>
</feature>
<comment type="caution">
    <text evidence="2">The sequence shown here is derived from an EMBL/GenBank/DDBJ whole genome shotgun (WGS) entry which is preliminary data.</text>
</comment>
<gene>
    <name evidence="2" type="ORF">E2C01_079806</name>
</gene>
<protein>
    <submittedName>
        <fullName evidence="2">Uncharacterized protein</fullName>
    </submittedName>
</protein>
<evidence type="ECO:0000256" key="1">
    <source>
        <dbReference type="SAM" id="MobiDB-lite"/>
    </source>
</evidence>
<reference evidence="2 3" key="1">
    <citation type="submission" date="2019-05" db="EMBL/GenBank/DDBJ databases">
        <title>Another draft genome of Portunus trituberculatus and its Hox gene families provides insights of decapod evolution.</title>
        <authorList>
            <person name="Jeong J.-H."/>
            <person name="Song I."/>
            <person name="Kim S."/>
            <person name="Choi T."/>
            <person name="Kim D."/>
            <person name="Ryu S."/>
            <person name="Kim W."/>
        </authorList>
    </citation>
    <scope>NUCLEOTIDE SEQUENCE [LARGE SCALE GENOMIC DNA]</scope>
    <source>
        <tissue evidence="2">Muscle</tissue>
    </source>
</reference>
<feature type="region of interest" description="Disordered" evidence="1">
    <location>
        <begin position="1"/>
        <end position="27"/>
    </location>
</feature>
<organism evidence="2 3">
    <name type="scientific">Portunus trituberculatus</name>
    <name type="common">Swimming crab</name>
    <name type="synonym">Neptunus trituberculatus</name>
    <dbReference type="NCBI Taxonomy" id="210409"/>
    <lineage>
        <taxon>Eukaryota</taxon>
        <taxon>Metazoa</taxon>
        <taxon>Ecdysozoa</taxon>
        <taxon>Arthropoda</taxon>
        <taxon>Crustacea</taxon>
        <taxon>Multicrustacea</taxon>
        <taxon>Malacostraca</taxon>
        <taxon>Eumalacostraca</taxon>
        <taxon>Eucarida</taxon>
        <taxon>Decapoda</taxon>
        <taxon>Pleocyemata</taxon>
        <taxon>Brachyura</taxon>
        <taxon>Eubrachyura</taxon>
        <taxon>Portunoidea</taxon>
        <taxon>Portunidae</taxon>
        <taxon>Portuninae</taxon>
        <taxon>Portunus</taxon>
    </lineage>
</organism>
<dbReference type="EMBL" id="VSRR010067164">
    <property type="protein sequence ID" value="MPC85048.1"/>
    <property type="molecule type" value="Genomic_DNA"/>
</dbReference>
<name>A0A5B7IWM2_PORTR</name>
<sequence>MCWGCRGRRGRRGSLPRRSPELQSLAT</sequence>
<dbReference type="AlphaFoldDB" id="A0A5B7IWM2"/>
<dbReference type="Proteomes" id="UP000324222">
    <property type="component" value="Unassembled WGS sequence"/>
</dbReference>
<evidence type="ECO:0000313" key="2">
    <source>
        <dbReference type="EMBL" id="MPC85048.1"/>
    </source>
</evidence>
<accession>A0A5B7IWM2</accession>
<proteinExistence type="predicted"/>
<evidence type="ECO:0000313" key="3">
    <source>
        <dbReference type="Proteomes" id="UP000324222"/>
    </source>
</evidence>
<keyword evidence="3" id="KW-1185">Reference proteome</keyword>